<dbReference type="GO" id="GO:0000724">
    <property type="term" value="P:double-strand break repair via homologous recombination"/>
    <property type="evidence" value="ECO:0007669"/>
    <property type="project" value="UniProtKB-UniRule"/>
</dbReference>
<comment type="similarity">
    <text evidence="15">Belongs to the helicase family. UvrD subfamily.</text>
</comment>
<dbReference type="GO" id="GO:0003677">
    <property type="term" value="F:DNA binding"/>
    <property type="evidence" value="ECO:0007669"/>
    <property type="project" value="UniProtKB-UniRule"/>
</dbReference>
<evidence type="ECO:0000256" key="11">
    <source>
        <dbReference type="ARBA" id="ARBA00023204"/>
    </source>
</evidence>
<dbReference type="PROSITE" id="PS51198">
    <property type="entry name" value="UVRD_HELICASE_ATP_BIND"/>
    <property type="match status" value="1"/>
</dbReference>
<dbReference type="Gene3D" id="1.10.486.10">
    <property type="entry name" value="PCRA, domain 4"/>
    <property type="match status" value="1"/>
</dbReference>
<dbReference type="Pfam" id="PF12705">
    <property type="entry name" value="PDDEXK_1"/>
    <property type="match status" value="1"/>
</dbReference>
<dbReference type="InterPro" id="IPR011335">
    <property type="entry name" value="Restrct_endonuc-II-like"/>
</dbReference>
<feature type="binding site" evidence="15">
    <location>
        <position position="1122"/>
    </location>
    <ligand>
        <name>Mg(2+)</name>
        <dbReference type="ChEBI" id="CHEBI:18420"/>
    </ligand>
</feature>
<comment type="domain">
    <text evidence="15">The N-terminal DNA-binding domain is a ssDNA-dependent ATPase and has ATP-dependent 3'-5' helicase function. This domain interacts with RecC.</text>
</comment>
<feature type="domain" description="UvrD-like helicase C-terminal" evidence="18">
    <location>
        <begin position="505"/>
        <end position="773"/>
    </location>
</feature>
<dbReference type="InterPro" id="IPR038726">
    <property type="entry name" value="PDDEXK_AddAB-type"/>
</dbReference>
<dbReference type="eggNOG" id="COG1074">
    <property type="taxonomic scope" value="Bacteria"/>
</dbReference>
<dbReference type="InterPro" id="IPR000212">
    <property type="entry name" value="DNA_helicase_UvrD/REP"/>
</dbReference>
<dbReference type="EC" id="5.6.2.4" evidence="15"/>
<reference evidence="20" key="1">
    <citation type="submission" date="2006-08" db="EMBL/GenBank/DDBJ databases">
        <title>Complete sequence of Alkalilimnicola ehrilichei MLHE-1.</title>
        <authorList>
            <person name="Copeland A."/>
            <person name="Lucas S."/>
            <person name="Lapidus A."/>
            <person name="Barry K."/>
            <person name="Detter J.C."/>
            <person name="Glavina del Rio T."/>
            <person name="Hammon N."/>
            <person name="Israni S."/>
            <person name="Dalin E."/>
            <person name="Tice H."/>
            <person name="Pitluck S."/>
            <person name="Sims D."/>
            <person name="Brettin T."/>
            <person name="Bruce D."/>
            <person name="Han C."/>
            <person name="Tapia R."/>
            <person name="Gilna P."/>
            <person name="Schmutz J."/>
            <person name="Larimer F."/>
            <person name="Land M."/>
            <person name="Hauser L."/>
            <person name="Kyrpides N."/>
            <person name="Mikhailova N."/>
            <person name="Oremland R.S."/>
            <person name="Hoeft S.E."/>
            <person name="Switzer-Blum J."/>
            <person name="Kulp T."/>
            <person name="King G."/>
            <person name="Tabita R."/>
            <person name="Witte B."/>
            <person name="Santini J.M."/>
            <person name="Basu P."/>
            <person name="Hollibaugh J.T."/>
            <person name="Xie G."/>
            <person name="Stolz J.F."/>
            <person name="Richardson P."/>
        </authorList>
    </citation>
    <scope>NUCLEOTIDE SEQUENCE [LARGE SCALE GENOMIC DNA]</scope>
    <source>
        <strain evidence="20">ATCC BAA-1101 / DSM 17681 / MLHE-1</strain>
    </source>
</reference>
<feature type="binding site" evidence="15">
    <location>
        <position position="1004"/>
    </location>
    <ligand>
        <name>Mg(2+)</name>
        <dbReference type="ChEBI" id="CHEBI:18420"/>
    </ligand>
</feature>
<dbReference type="GO" id="GO:0009338">
    <property type="term" value="C:exodeoxyribonuclease V complex"/>
    <property type="evidence" value="ECO:0007669"/>
    <property type="project" value="TreeGrafter"/>
</dbReference>
<dbReference type="Gene3D" id="3.90.320.10">
    <property type="match status" value="1"/>
</dbReference>
<comment type="miscellaneous">
    <text evidence="15">In the RecBCD complex, RecB has a slow 3'-5' helicase, an exonuclease activity and loads RecA onto ssDNA, RecD has a fast 5'-3' helicase activity, while RecC stimulates the ATPase and processivity of the RecB helicase and contributes to recognition of the Chi site.</text>
</comment>
<evidence type="ECO:0000256" key="2">
    <source>
        <dbReference type="ARBA" id="ARBA00022723"/>
    </source>
</evidence>
<dbReference type="GO" id="GO:0016887">
    <property type="term" value="F:ATP hydrolysis activity"/>
    <property type="evidence" value="ECO:0007669"/>
    <property type="project" value="RHEA"/>
</dbReference>
<evidence type="ECO:0000259" key="18">
    <source>
        <dbReference type="PROSITE" id="PS51217"/>
    </source>
</evidence>
<dbReference type="GO" id="GO:0000287">
    <property type="term" value="F:magnesium ion binding"/>
    <property type="evidence" value="ECO:0007669"/>
    <property type="project" value="UniProtKB-UniRule"/>
</dbReference>
<dbReference type="Gene3D" id="1.10.3170.10">
    <property type="entry name" value="Recbcd, chain B, domain 2"/>
    <property type="match status" value="1"/>
</dbReference>
<keyword evidence="20" id="KW-1185">Reference proteome</keyword>
<dbReference type="NCBIfam" id="TIGR00609">
    <property type="entry name" value="recB"/>
    <property type="match status" value="1"/>
</dbReference>
<evidence type="ECO:0000259" key="17">
    <source>
        <dbReference type="PROSITE" id="PS51198"/>
    </source>
</evidence>
<keyword evidence="9 15" id="KW-0460">Magnesium</keyword>
<comment type="domain">
    <text evidence="15">The C-terminal domain has nuclease activity and interacts with RecD. It interacts with RecA, facilitating its loading onto ssDNA.</text>
</comment>
<comment type="cofactor">
    <cofactor evidence="15">
        <name>Mg(2+)</name>
        <dbReference type="ChEBI" id="CHEBI:18420"/>
    </cofactor>
    <text evidence="15">Binds 1 Mg(2+) ion per subunit.</text>
</comment>
<evidence type="ECO:0000256" key="5">
    <source>
        <dbReference type="ARBA" id="ARBA00022801"/>
    </source>
</evidence>
<proteinExistence type="inferred from homology"/>
<name>Q0AAH9_ALKEH</name>
<dbReference type="Pfam" id="PF13361">
    <property type="entry name" value="UvrD_C"/>
    <property type="match status" value="1"/>
</dbReference>
<dbReference type="InterPro" id="IPR004586">
    <property type="entry name" value="RecB"/>
</dbReference>
<keyword evidence="8 15" id="KW-0067">ATP-binding</keyword>
<dbReference type="EMBL" id="CP000453">
    <property type="protein sequence ID" value="ABI56158.1"/>
    <property type="molecule type" value="Genomic_DNA"/>
</dbReference>
<comment type="catalytic activity">
    <reaction evidence="14 15">
        <text>ATP + H2O = ADP + phosphate + H(+)</text>
        <dbReference type="Rhea" id="RHEA:13065"/>
        <dbReference type="ChEBI" id="CHEBI:15377"/>
        <dbReference type="ChEBI" id="CHEBI:15378"/>
        <dbReference type="ChEBI" id="CHEBI:30616"/>
        <dbReference type="ChEBI" id="CHEBI:43474"/>
        <dbReference type="ChEBI" id="CHEBI:456216"/>
        <dbReference type="EC" id="5.6.2.4"/>
    </reaction>
</comment>
<keyword evidence="5 15" id="KW-0378">Hydrolase</keyword>
<organism evidence="19 20">
    <name type="scientific">Alkalilimnicola ehrlichii (strain ATCC BAA-1101 / DSM 17681 / MLHE-1)</name>
    <dbReference type="NCBI Taxonomy" id="187272"/>
    <lineage>
        <taxon>Bacteria</taxon>
        <taxon>Pseudomonadati</taxon>
        <taxon>Pseudomonadota</taxon>
        <taxon>Gammaproteobacteria</taxon>
        <taxon>Chromatiales</taxon>
        <taxon>Ectothiorhodospiraceae</taxon>
        <taxon>Alkalilimnicola</taxon>
    </lineage>
</organism>
<dbReference type="EC" id="3.1.11.5" evidence="15"/>
<comment type="catalytic activity">
    <reaction evidence="13 15">
        <text>Couples ATP hydrolysis with the unwinding of duplex DNA by translocating in the 3'-5' direction.</text>
        <dbReference type="EC" id="5.6.2.4"/>
    </reaction>
</comment>
<dbReference type="HOGENOM" id="CLU_001114_6_0_6"/>
<dbReference type="KEGG" id="aeh:Mlg_0804"/>
<dbReference type="InterPro" id="IPR027417">
    <property type="entry name" value="P-loop_NTPase"/>
</dbReference>
<evidence type="ECO:0000256" key="4">
    <source>
        <dbReference type="ARBA" id="ARBA00022763"/>
    </source>
</evidence>
<dbReference type="Pfam" id="PF00580">
    <property type="entry name" value="UvrD-helicase"/>
    <property type="match status" value="1"/>
</dbReference>
<evidence type="ECO:0000256" key="15">
    <source>
        <dbReference type="HAMAP-Rule" id="MF_01485"/>
    </source>
</evidence>
<evidence type="ECO:0000256" key="3">
    <source>
        <dbReference type="ARBA" id="ARBA00022741"/>
    </source>
</evidence>
<feature type="region of interest" description="Nuclease activity, interacts with RecD and RecA" evidence="15">
    <location>
        <begin position="929"/>
        <end position="1242"/>
    </location>
</feature>
<evidence type="ECO:0000313" key="19">
    <source>
        <dbReference type="EMBL" id="ABI56158.1"/>
    </source>
</evidence>
<dbReference type="RefSeq" id="WP_011628553.1">
    <property type="nucleotide sequence ID" value="NC_008340.1"/>
</dbReference>
<evidence type="ECO:0000256" key="7">
    <source>
        <dbReference type="ARBA" id="ARBA00022839"/>
    </source>
</evidence>
<evidence type="ECO:0000256" key="10">
    <source>
        <dbReference type="ARBA" id="ARBA00023125"/>
    </source>
</evidence>
<evidence type="ECO:0000256" key="16">
    <source>
        <dbReference type="PROSITE-ProRule" id="PRU00560"/>
    </source>
</evidence>
<sequence>MSQSAPRPLELLRLPLHGSRLIEASAGTGKTFTIAALYLRLVLGHGEQRAGGGPLVPPQILVVTFTEAATRELRDRIRERLSQAAAAFRDPARYPDDPVLPALRAEYDEHERPAMARRLELAAEWMDESAVSTIHSWCYRMLREHAFDSGSLFTQDLEADQTALLAEAVRDYWRSFLYPLAPEALVLARRALGDDPEAQRQKVRPLIGQAAPVAPGLDSPEGFAGVLDDRLQALERLKRPWREQFEALEAQFHALRKAVLNGRKYQKPEALMAAMRAWAEDPAALQPEPVGSTSVLGRLCARGLAAGCRKGQTLPEDLHPGFTALDDYEHLCQLPEADLLNAAANWIGQRFHQAQRRRAQMGFDDLLTRLDQALTQGEAGERLAATLRRQFPVALIDEFQDTDPVQYRIFQRVYRVADNPREQALLLIGDPKQAIYSFRGADIHSYLQARRATAGRHYTLPRNFRSTGAMVRGVNRLFQHAEQAWPEGAFLFRVAEENPVPFLPVAAQGRAEALEVHGAAQPALTLWWEDEGEPVAGKHYLPRQAAACASHIVALLNAGAARQAGFRDPDGGLVSLRPRDMAVLVRDYNEARAIQQALARRRVRSVYLSDRESVYRTDAAGDLLRWLRACAEPTVERLLRAALATPTLGLPVAELHRLTADELLWERRVEQFRGYRRLWQGQGVLPMLRRLLHDFAVPARLVARADGERVLTNLLHLSELLQQAAAELDGEQALIRHLVEHRSGNGEGGDEQILRLESDEDLVKVVTVHKAKGLEYPLVFLPFICTFKPVDGKRLPYLDRTTGGAPRWLFEMDEETRARADRARLAEDLRLLYVAMTRARHACWLGLAPVKRGTRKSNQLHQSAVGYLLAGPEGVVDGGLEAALLRARGEESAIAVTPLPAASDEGYRGPEHRPALGPARVPRRPAYEHWWIASYSALSLHAEPAAGEAVGEPARASASTAPESVGQEIIRETVAEAGESAGPDSAALALHRFPRGPGPGTFLHGLLEWAADQGFAGLAEQPALLQREVARRCRRRGWSEWAGPVADWLLRLLQADYPLPEGGALRLTALPSYQPELEFLFQTRWLNAARLDRAVTAATLDAAPRPPARAALLNGMLKGFIDLVCEQDGRYYVADYKSNWLGQGLEDYAPEALRAAVLARRYDLQLVLYTLALHRLLRARLPGYDYERHVGGAVYLFLRGLDAPGRGLFHCRPPRALIEQLDDWLQQGPDRPDVQATGSDDA</sequence>
<evidence type="ECO:0000256" key="8">
    <source>
        <dbReference type="ARBA" id="ARBA00022840"/>
    </source>
</evidence>
<protein>
    <recommendedName>
        <fullName evidence="15">RecBCD enzyme subunit RecB</fullName>
        <ecNumber evidence="15">3.1.11.5</ecNumber>
        <ecNumber evidence="15">5.6.2.4</ecNumber>
    </recommendedName>
    <alternativeName>
        <fullName evidence="15">DNA 3'-5' helicase subunit RecB</fullName>
    </alternativeName>
    <alternativeName>
        <fullName evidence="15">Exonuclease V subunit RecB</fullName>
        <shortName evidence="15">ExoV subunit RecB</shortName>
    </alternativeName>
    <alternativeName>
        <fullName evidence="15">Helicase/nuclease RecBCD subunit RecB</fullName>
    </alternativeName>
</protein>
<dbReference type="PANTHER" id="PTHR11070:SF23">
    <property type="entry name" value="RECBCD ENZYME SUBUNIT RECB"/>
    <property type="match status" value="1"/>
</dbReference>
<evidence type="ECO:0000256" key="14">
    <source>
        <dbReference type="ARBA" id="ARBA00048988"/>
    </source>
</evidence>
<dbReference type="GO" id="GO:0005829">
    <property type="term" value="C:cytosol"/>
    <property type="evidence" value="ECO:0007669"/>
    <property type="project" value="TreeGrafter"/>
</dbReference>
<keyword evidence="4 15" id="KW-0227">DNA damage</keyword>
<dbReference type="GO" id="GO:0005524">
    <property type="term" value="F:ATP binding"/>
    <property type="evidence" value="ECO:0007669"/>
    <property type="project" value="UniProtKB-UniRule"/>
</dbReference>
<dbReference type="InterPro" id="IPR011604">
    <property type="entry name" value="PDDEXK-like_dom_sf"/>
</dbReference>
<feature type="active site" description="For nuclease activity" evidence="15">
    <location>
        <position position="1135"/>
    </location>
</feature>
<keyword evidence="10 15" id="KW-0238">DNA-binding</keyword>
<dbReference type="AlphaFoldDB" id="Q0AAH9"/>
<comment type="function">
    <text evidence="15">A helicase/nuclease that prepares dsDNA breaks (DSB) for recombinational DNA repair. Binds to DSBs and unwinds DNA via a highly rapid and processive ATP-dependent bidirectional helicase activity. Unwinds dsDNA until it encounters a Chi (crossover hotspot instigator) sequence from the 3' direction. Cuts ssDNA a few nucleotides 3' to the Chi site. The properties and activities of the enzyme are changed at Chi. The Chi-altered holoenzyme produces a long 3'-ssDNA overhang and facilitates RecA-binding to the ssDNA for homologous DNA recombination and repair. Holoenzyme degrades any linearized DNA that is unable to undergo homologous recombination. In the holoenzyme this subunit contributes ATPase, 3'-5' helicase, exonuclease activity and loads RecA onto ssDNA.</text>
</comment>
<evidence type="ECO:0000256" key="6">
    <source>
        <dbReference type="ARBA" id="ARBA00022806"/>
    </source>
</evidence>
<dbReference type="Gene3D" id="3.40.50.300">
    <property type="entry name" value="P-loop containing nucleotide triphosphate hydrolases"/>
    <property type="match status" value="2"/>
</dbReference>
<dbReference type="PANTHER" id="PTHR11070">
    <property type="entry name" value="UVRD / RECB / PCRA DNA HELICASE FAMILY MEMBER"/>
    <property type="match status" value="1"/>
</dbReference>
<feature type="region of interest" description="DNA-binding and helicase activity, interacts with RecC" evidence="15">
    <location>
        <begin position="1"/>
        <end position="892"/>
    </location>
</feature>
<dbReference type="PROSITE" id="PS51217">
    <property type="entry name" value="UVRD_HELICASE_CTER"/>
    <property type="match status" value="1"/>
</dbReference>
<keyword evidence="6 15" id="KW-0347">Helicase</keyword>
<keyword evidence="7 15" id="KW-0269">Exonuclease</keyword>
<keyword evidence="12 15" id="KW-0413">Isomerase</keyword>
<dbReference type="HAMAP" id="MF_01485">
    <property type="entry name" value="RecB"/>
    <property type="match status" value="1"/>
</dbReference>
<keyword evidence="3 15" id="KW-0547">Nucleotide-binding</keyword>
<dbReference type="OrthoDB" id="9810135at2"/>
<evidence type="ECO:0000256" key="13">
    <source>
        <dbReference type="ARBA" id="ARBA00034617"/>
    </source>
</evidence>
<comment type="catalytic activity">
    <reaction evidence="15">
        <text>Exonucleolytic cleavage (in the presence of ATP) in either 5'- to 3'- or 3'- to 5'-direction to yield 5'-phosphooligonucleotides.</text>
        <dbReference type="EC" id="3.1.11.5"/>
    </reaction>
</comment>
<dbReference type="GO" id="GO:0043138">
    <property type="term" value="F:3'-5' DNA helicase activity"/>
    <property type="evidence" value="ECO:0007669"/>
    <property type="project" value="UniProtKB-UniRule"/>
</dbReference>
<evidence type="ECO:0000256" key="12">
    <source>
        <dbReference type="ARBA" id="ARBA00023235"/>
    </source>
</evidence>
<evidence type="ECO:0000313" key="20">
    <source>
        <dbReference type="Proteomes" id="UP000001962"/>
    </source>
</evidence>
<keyword evidence="11 15" id="KW-0234">DNA repair</keyword>
<feature type="domain" description="UvrD-like helicase ATP-binding" evidence="17">
    <location>
        <begin position="3"/>
        <end position="467"/>
    </location>
</feature>
<dbReference type="Proteomes" id="UP000001962">
    <property type="component" value="Chromosome"/>
</dbReference>
<accession>Q0AAH9</accession>
<dbReference type="InterPro" id="IPR014017">
    <property type="entry name" value="DNA_helicase_UvrD-like_C"/>
</dbReference>
<dbReference type="SUPFAM" id="SSF52540">
    <property type="entry name" value="P-loop containing nucleoside triphosphate hydrolases"/>
    <property type="match status" value="1"/>
</dbReference>
<feature type="binding site" evidence="16">
    <location>
        <begin position="24"/>
        <end position="31"/>
    </location>
    <ligand>
        <name>ATP</name>
        <dbReference type="ChEBI" id="CHEBI:30616"/>
    </ligand>
</feature>
<comment type="subunit">
    <text evidence="15">Heterotrimer of RecB, RecC and RecD. All subunits contribute to DNA-binding. Interacts with RecA.</text>
</comment>
<evidence type="ECO:0000256" key="1">
    <source>
        <dbReference type="ARBA" id="ARBA00022722"/>
    </source>
</evidence>
<feature type="binding site" evidence="15">
    <location>
        <position position="1135"/>
    </location>
    <ligand>
        <name>Mg(2+)</name>
        <dbReference type="ChEBI" id="CHEBI:18420"/>
    </ligand>
</feature>
<gene>
    <name evidence="15" type="primary">recB</name>
    <name evidence="19" type="ordered locus">Mlg_0804</name>
</gene>
<dbReference type="SUPFAM" id="SSF52980">
    <property type="entry name" value="Restriction endonuclease-like"/>
    <property type="match status" value="1"/>
</dbReference>
<dbReference type="CDD" id="cd22352">
    <property type="entry name" value="RecB_C-like"/>
    <property type="match status" value="1"/>
</dbReference>
<dbReference type="InterPro" id="IPR014016">
    <property type="entry name" value="UvrD-like_ATP-bd"/>
</dbReference>
<keyword evidence="2 15" id="KW-0479">Metal-binding</keyword>
<dbReference type="GO" id="GO:0008854">
    <property type="term" value="F:exodeoxyribonuclease V activity"/>
    <property type="evidence" value="ECO:0007669"/>
    <property type="project" value="UniProtKB-EC"/>
</dbReference>
<keyword evidence="1 15" id="KW-0540">Nuclease</keyword>
<evidence type="ECO:0000256" key="9">
    <source>
        <dbReference type="ARBA" id="ARBA00022842"/>
    </source>
</evidence>